<dbReference type="InterPro" id="IPR017921">
    <property type="entry name" value="Znf_CTCHY"/>
</dbReference>
<evidence type="ECO:0000256" key="4">
    <source>
        <dbReference type="PROSITE-ProRule" id="PRU00601"/>
    </source>
</evidence>
<dbReference type="InterPro" id="IPR037275">
    <property type="entry name" value="Znf_CTCHY_sf"/>
</dbReference>
<dbReference type="PANTHER" id="PTHR21319">
    <property type="entry name" value="RING FINGER AND CHY ZINC FINGER DOMAIN-CONTAINING PROTEIN 1"/>
    <property type="match status" value="1"/>
</dbReference>
<evidence type="ECO:0000256" key="2">
    <source>
        <dbReference type="ARBA" id="ARBA00022771"/>
    </source>
</evidence>
<dbReference type="GO" id="GO:0016567">
    <property type="term" value="P:protein ubiquitination"/>
    <property type="evidence" value="ECO:0007669"/>
    <property type="project" value="TreeGrafter"/>
</dbReference>
<dbReference type="PANTHER" id="PTHR21319:SF0">
    <property type="entry name" value="AND RING FINGER DOMAIN PROTEIN, PUTATIVE (AFU_ORTHOLOGUE AFUA_1G08900)-RELATED"/>
    <property type="match status" value="1"/>
</dbReference>
<dbReference type="GO" id="GO:0008270">
    <property type="term" value="F:zinc ion binding"/>
    <property type="evidence" value="ECO:0007669"/>
    <property type="project" value="UniProtKB-KW"/>
</dbReference>
<reference evidence="7" key="1">
    <citation type="submission" date="2016-04" db="EMBL/GenBank/DDBJ databases">
        <authorList>
            <person name="Evans L.H."/>
            <person name="Alamgir A."/>
            <person name="Owens N."/>
            <person name="Weber N.D."/>
            <person name="Virtaneva K."/>
            <person name="Barbian K."/>
            <person name="Babar A."/>
            <person name="Rosenke K."/>
        </authorList>
    </citation>
    <scope>NUCLEOTIDE SEQUENCE [LARGE SCALE GENOMIC DNA]</scope>
    <source>
        <strain evidence="7">CBS 101.48</strain>
    </source>
</reference>
<dbReference type="PROSITE" id="PS51270">
    <property type="entry name" value="ZF_CTCHY"/>
    <property type="match status" value="1"/>
</dbReference>
<dbReference type="InterPro" id="IPR037274">
    <property type="entry name" value="Znf_CHY_sf"/>
</dbReference>
<name>A0A168RXU7_ABSGL</name>
<evidence type="ECO:0000259" key="6">
    <source>
        <dbReference type="PROSITE" id="PS51270"/>
    </source>
</evidence>
<dbReference type="GO" id="GO:0006511">
    <property type="term" value="P:ubiquitin-dependent protein catabolic process"/>
    <property type="evidence" value="ECO:0007669"/>
    <property type="project" value="TreeGrafter"/>
</dbReference>
<dbReference type="Proteomes" id="UP000078561">
    <property type="component" value="Unassembled WGS sequence"/>
</dbReference>
<feature type="domain" description="CTCHY-type" evidence="6">
    <location>
        <begin position="126"/>
        <end position="187"/>
    </location>
</feature>
<dbReference type="InParanoid" id="A0A168RXU7"/>
<evidence type="ECO:0000256" key="3">
    <source>
        <dbReference type="ARBA" id="ARBA00022833"/>
    </source>
</evidence>
<evidence type="ECO:0000313" key="7">
    <source>
        <dbReference type="EMBL" id="SAM07537.1"/>
    </source>
</evidence>
<gene>
    <name evidence="7" type="primary">ABSGL_13180.1 scaffold 13659</name>
</gene>
<feature type="domain" description="CHY-type" evidence="5">
    <location>
        <begin position="57"/>
        <end position="124"/>
    </location>
</feature>
<keyword evidence="8" id="KW-1185">Reference proteome</keyword>
<dbReference type="GO" id="GO:0061630">
    <property type="term" value="F:ubiquitin protein ligase activity"/>
    <property type="evidence" value="ECO:0007669"/>
    <property type="project" value="TreeGrafter"/>
</dbReference>
<dbReference type="OrthoDB" id="411372at2759"/>
<dbReference type="InterPro" id="IPR008913">
    <property type="entry name" value="Znf_CHY"/>
</dbReference>
<evidence type="ECO:0008006" key="9">
    <source>
        <dbReference type="Google" id="ProtNLM"/>
    </source>
</evidence>
<accession>A0A168RXU7</accession>
<dbReference type="Pfam" id="PF05495">
    <property type="entry name" value="zf-CHY"/>
    <property type="match status" value="1"/>
</dbReference>
<dbReference type="SUPFAM" id="SSF161219">
    <property type="entry name" value="CHY zinc finger-like"/>
    <property type="match status" value="1"/>
</dbReference>
<evidence type="ECO:0000259" key="5">
    <source>
        <dbReference type="PROSITE" id="PS51266"/>
    </source>
</evidence>
<dbReference type="GO" id="GO:0005634">
    <property type="term" value="C:nucleus"/>
    <property type="evidence" value="ECO:0007669"/>
    <property type="project" value="TreeGrafter"/>
</dbReference>
<keyword evidence="1" id="KW-0479">Metal-binding</keyword>
<proteinExistence type="predicted"/>
<dbReference type="STRING" id="4829.A0A168RXU7"/>
<dbReference type="AlphaFoldDB" id="A0A168RXU7"/>
<keyword evidence="2 4" id="KW-0863">Zinc-finger</keyword>
<evidence type="ECO:0000313" key="8">
    <source>
        <dbReference type="Proteomes" id="UP000078561"/>
    </source>
</evidence>
<evidence type="ECO:0000256" key="1">
    <source>
        <dbReference type="ARBA" id="ARBA00022723"/>
    </source>
</evidence>
<keyword evidence="3" id="KW-0862">Zinc</keyword>
<sequence length="238" mass="27293">MCNMINLRKRVLEIHQDDLLCSKEKSRRIQQLLAPHHSPLPPLQHESTEYVQSYHDKETNKLGCKHYARNVKIQADCCQKIFPCRHCHDEESDHALIRSEIKTMLCMICKRLQPAAQDCMHCKTRASKYYCSTCHLWTDAPSYHCDACGLCRAGQRTDFSHCDRCNACIRVDAKDSHPCLDRSLESDCPICIQDLFTSTTPVIIMVQNAVMLCIRLVVKTIYVQPPTNARSARNPSET</sequence>
<dbReference type="EMBL" id="LT554760">
    <property type="protein sequence ID" value="SAM07537.1"/>
    <property type="molecule type" value="Genomic_DNA"/>
</dbReference>
<dbReference type="PROSITE" id="PS51266">
    <property type="entry name" value="ZF_CHY"/>
    <property type="match status" value="1"/>
</dbReference>
<dbReference type="SUPFAM" id="SSF161245">
    <property type="entry name" value="Zinc hairpin stack"/>
    <property type="match status" value="1"/>
</dbReference>
<protein>
    <recommendedName>
        <fullName evidence="9">CHY-type domain-containing protein</fullName>
    </recommendedName>
</protein>
<organism evidence="7">
    <name type="scientific">Absidia glauca</name>
    <name type="common">Pin mould</name>
    <dbReference type="NCBI Taxonomy" id="4829"/>
    <lineage>
        <taxon>Eukaryota</taxon>
        <taxon>Fungi</taxon>
        <taxon>Fungi incertae sedis</taxon>
        <taxon>Mucoromycota</taxon>
        <taxon>Mucoromycotina</taxon>
        <taxon>Mucoromycetes</taxon>
        <taxon>Mucorales</taxon>
        <taxon>Cunninghamellaceae</taxon>
        <taxon>Absidia</taxon>
    </lineage>
</organism>